<accession>A0A8T9CHQ1</accession>
<feature type="signal peptide" evidence="1">
    <location>
        <begin position="1"/>
        <end position="20"/>
    </location>
</feature>
<dbReference type="OrthoDB" id="2986744at2759"/>
<sequence length="177" mass="17766">MKDFISVLFSSFALYALASGAAVKAAATAATKATAITKGATTIVMKEVGGIAGNECLTFRNNGEMVDAACVNTAADRQVTASTSASGADILLVQRTFTAEFRPDLVSAQACVGFNGTTFKAVDCAGADFQAVSLVGGQLTSGTACQSGHDSAAQLTVDTTGKKCVSVTTTNVAASTT</sequence>
<evidence type="ECO:0000313" key="3">
    <source>
        <dbReference type="Proteomes" id="UP000469558"/>
    </source>
</evidence>
<organism evidence="2 3">
    <name type="scientific">Lachnellula suecica</name>
    <dbReference type="NCBI Taxonomy" id="602035"/>
    <lineage>
        <taxon>Eukaryota</taxon>
        <taxon>Fungi</taxon>
        <taxon>Dikarya</taxon>
        <taxon>Ascomycota</taxon>
        <taxon>Pezizomycotina</taxon>
        <taxon>Leotiomycetes</taxon>
        <taxon>Helotiales</taxon>
        <taxon>Lachnaceae</taxon>
        <taxon>Lachnellula</taxon>
    </lineage>
</organism>
<gene>
    <name evidence="2" type="ORF">LSUE1_G003685</name>
</gene>
<keyword evidence="3" id="KW-1185">Reference proteome</keyword>
<evidence type="ECO:0000256" key="1">
    <source>
        <dbReference type="SAM" id="SignalP"/>
    </source>
</evidence>
<keyword evidence="1" id="KW-0732">Signal</keyword>
<name>A0A8T9CHQ1_9HELO</name>
<proteinExistence type="predicted"/>
<dbReference type="Proteomes" id="UP000469558">
    <property type="component" value="Unassembled WGS sequence"/>
</dbReference>
<reference evidence="2 3" key="1">
    <citation type="submission" date="2018-05" db="EMBL/GenBank/DDBJ databases">
        <title>Genome sequencing and assembly of the regulated plant pathogen Lachnellula willkommii and related sister species for the development of diagnostic species identification markers.</title>
        <authorList>
            <person name="Giroux E."/>
            <person name="Bilodeau G."/>
        </authorList>
    </citation>
    <scope>NUCLEOTIDE SEQUENCE [LARGE SCALE GENOMIC DNA]</scope>
    <source>
        <strain evidence="2 3">CBS 268.59</strain>
    </source>
</reference>
<evidence type="ECO:0000313" key="2">
    <source>
        <dbReference type="EMBL" id="TVY84047.1"/>
    </source>
</evidence>
<dbReference type="AlphaFoldDB" id="A0A8T9CHQ1"/>
<feature type="chain" id="PRO_5035906366" evidence="1">
    <location>
        <begin position="21"/>
        <end position="177"/>
    </location>
</feature>
<comment type="caution">
    <text evidence="2">The sequence shown here is derived from an EMBL/GenBank/DDBJ whole genome shotgun (WGS) entry which is preliminary data.</text>
</comment>
<dbReference type="EMBL" id="QGMK01000124">
    <property type="protein sequence ID" value="TVY84047.1"/>
    <property type="molecule type" value="Genomic_DNA"/>
</dbReference>
<protein>
    <submittedName>
        <fullName evidence="2">Uncharacterized protein</fullName>
    </submittedName>
</protein>